<proteinExistence type="predicted"/>
<feature type="compositionally biased region" description="Basic and acidic residues" evidence="1">
    <location>
        <begin position="474"/>
        <end position="487"/>
    </location>
</feature>
<evidence type="ECO:0000313" key="3">
    <source>
        <dbReference type="Proteomes" id="UP000288805"/>
    </source>
</evidence>
<comment type="caution">
    <text evidence="2">The sequence shown here is derived from an EMBL/GenBank/DDBJ whole genome shotgun (WGS) entry which is preliminary data.</text>
</comment>
<name>A0A438ISN6_VITVI</name>
<dbReference type="PANTHER" id="PTHR34427">
    <property type="entry name" value="DUF4283 DOMAIN PROTEIN"/>
    <property type="match status" value="1"/>
</dbReference>
<dbReference type="PANTHER" id="PTHR34427:SF5">
    <property type="entry name" value="DUF4283 DOMAIN-CONTAINING PROTEIN"/>
    <property type="match status" value="1"/>
</dbReference>
<feature type="compositionally biased region" description="Basic and acidic residues" evidence="1">
    <location>
        <begin position="424"/>
        <end position="437"/>
    </location>
</feature>
<evidence type="ECO:0000313" key="2">
    <source>
        <dbReference type="EMBL" id="RVW99726.1"/>
    </source>
</evidence>
<feature type="region of interest" description="Disordered" evidence="1">
    <location>
        <begin position="351"/>
        <end position="378"/>
    </location>
</feature>
<reference evidence="2 3" key="1">
    <citation type="journal article" date="2018" name="PLoS Genet.">
        <title>Population sequencing reveals clonal diversity and ancestral inbreeding in the grapevine cultivar Chardonnay.</title>
        <authorList>
            <person name="Roach M.J."/>
            <person name="Johnson D.L."/>
            <person name="Bohlmann J."/>
            <person name="van Vuuren H.J."/>
            <person name="Jones S.J."/>
            <person name="Pretorius I.S."/>
            <person name="Schmidt S.A."/>
            <person name="Borneman A.R."/>
        </authorList>
    </citation>
    <scope>NUCLEOTIDE SEQUENCE [LARGE SCALE GENOMIC DNA]</scope>
    <source>
        <strain evidence="3">cv. Chardonnay</strain>
        <tissue evidence="2">Leaf</tissue>
    </source>
</reference>
<dbReference type="Proteomes" id="UP000288805">
    <property type="component" value="Unassembled WGS sequence"/>
</dbReference>
<feature type="compositionally biased region" description="Basic and acidic residues" evidence="1">
    <location>
        <begin position="507"/>
        <end position="518"/>
    </location>
</feature>
<organism evidence="2 3">
    <name type="scientific">Vitis vinifera</name>
    <name type="common">Grape</name>
    <dbReference type="NCBI Taxonomy" id="29760"/>
    <lineage>
        <taxon>Eukaryota</taxon>
        <taxon>Viridiplantae</taxon>
        <taxon>Streptophyta</taxon>
        <taxon>Embryophyta</taxon>
        <taxon>Tracheophyta</taxon>
        <taxon>Spermatophyta</taxon>
        <taxon>Magnoliopsida</taxon>
        <taxon>eudicotyledons</taxon>
        <taxon>Gunneridae</taxon>
        <taxon>Pentapetalae</taxon>
        <taxon>rosids</taxon>
        <taxon>Vitales</taxon>
        <taxon>Vitaceae</taxon>
        <taxon>Viteae</taxon>
        <taxon>Vitis</taxon>
    </lineage>
</organism>
<gene>
    <name evidence="2" type="ORF">CK203_029293</name>
</gene>
<feature type="compositionally biased region" description="Polar residues" evidence="1">
    <location>
        <begin position="444"/>
        <end position="456"/>
    </location>
</feature>
<feature type="region of interest" description="Disordered" evidence="1">
    <location>
        <begin position="420"/>
        <end position="529"/>
    </location>
</feature>
<sequence>MGRTLKVSVERKTFWVSFEGGIGGRWCSITEHSKGFAFVLGLRRKRKFRGKNSVHLLEVGFNEHGRGWELLKEALYSMLVVPSSGFDEKGRQSREGRNLHKFAGPLQRSFANVVSEERPRRGGLVSVGRWARAVVCECQDDSVIWDEVGRALARRLGHKGVVTVVPFARGKALFFVETLEEAVTLHESRFIKIKGGNTVLLRKWSPKENSEIEGKFKGGWIELRGLPFHLWSEVHLKKIMEQWGTVTEIDWRTLKIFDLSKARVRVVMKERSVLPALIEVVDGGWDFTVSVTVVGKEDGMQARKMGELTRHLAEAHSGITGRRREVEDRSMAGKVSLAGAADRLMEWREGQKARNTPGRTRGTKWTEEGNSWPPTSFNSKFKSLEAGGVGPKQEGKVKVQSNLMDEIWASKHLSRAQYFSKPRPMSESDVGWKREAPGRGPIQQMGQESGGKQNISWKGPTHRASHAAKGKAKVGYDDSELQRREPTVMHGSKKLWNVLLPSSSESRQGDRSREKPVTAERSPTGSDSLSVGEVAEVGSILFQGGSEEGMTPTEEIEEQRNTPRVPFMSKEKERMRNNAIGEDGEGVKGFVGYSHSGSSVADHTSYHEIREKGLIFGGDCGLTKVGTFQSPFEPDSSILAFHSQFPMKNRVLTENCLKKRDDGDHRLGYAGNPNHDGVESQMAGMNLMSESLNYDMTNSSSPHGVPIMGAVSKGVSDFSQTSGFHIEGLSPSKMAKVCDVLSSLDIKVYLRRKNRIAIGN</sequence>
<evidence type="ECO:0000256" key="1">
    <source>
        <dbReference type="SAM" id="MobiDB-lite"/>
    </source>
</evidence>
<accession>A0A438ISN6</accession>
<feature type="compositionally biased region" description="Polar residues" evidence="1">
    <location>
        <begin position="368"/>
        <end position="378"/>
    </location>
</feature>
<dbReference type="AlphaFoldDB" id="A0A438ISN6"/>
<protein>
    <submittedName>
        <fullName evidence="2">Uncharacterized protein</fullName>
    </submittedName>
</protein>
<feature type="compositionally biased region" description="Basic residues" evidence="1">
    <location>
        <begin position="460"/>
        <end position="472"/>
    </location>
</feature>
<dbReference type="EMBL" id="QGNW01000085">
    <property type="protein sequence ID" value="RVW99726.1"/>
    <property type="molecule type" value="Genomic_DNA"/>
</dbReference>